<accession>A0ACA9RJC0</accession>
<evidence type="ECO:0000313" key="2">
    <source>
        <dbReference type="Proteomes" id="UP000789920"/>
    </source>
</evidence>
<comment type="caution">
    <text evidence="1">The sequence shown here is derived from an EMBL/GenBank/DDBJ whole genome shotgun (WGS) entry which is preliminary data.</text>
</comment>
<sequence>SMFNKKPIYNSPTNKYQEFTNAYVYSIMVRMSNHAPDRASVCREAANEWNNVKKKNIEEINEIIRNYMATPLNLYDIQTIKYKRSVPATESCPPPLPTVNSVDPLSEIPANASAQKKAADEIMIAEKKLKEFEQIYNITTDIQVRNDIYPKIENLQAEIKTNKDKII</sequence>
<evidence type="ECO:0000313" key="1">
    <source>
        <dbReference type="EMBL" id="CAG8795113.1"/>
    </source>
</evidence>
<feature type="non-terminal residue" evidence="1">
    <location>
        <position position="1"/>
    </location>
</feature>
<name>A0ACA9RJC0_9GLOM</name>
<protein>
    <submittedName>
        <fullName evidence="1">2440_t:CDS:1</fullName>
    </submittedName>
</protein>
<dbReference type="Proteomes" id="UP000789920">
    <property type="component" value="Unassembled WGS sequence"/>
</dbReference>
<keyword evidence="2" id="KW-1185">Reference proteome</keyword>
<proteinExistence type="predicted"/>
<reference evidence="1" key="1">
    <citation type="submission" date="2021-06" db="EMBL/GenBank/DDBJ databases">
        <authorList>
            <person name="Kallberg Y."/>
            <person name="Tangrot J."/>
            <person name="Rosling A."/>
        </authorList>
    </citation>
    <scope>NUCLEOTIDE SEQUENCE</scope>
    <source>
        <strain evidence="1">MA461A</strain>
    </source>
</reference>
<feature type="non-terminal residue" evidence="1">
    <location>
        <position position="167"/>
    </location>
</feature>
<dbReference type="EMBL" id="CAJVQC010055218">
    <property type="protein sequence ID" value="CAG8795113.1"/>
    <property type="molecule type" value="Genomic_DNA"/>
</dbReference>
<organism evidence="1 2">
    <name type="scientific">Racocetra persica</name>
    <dbReference type="NCBI Taxonomy" id="160502"/>
    <lineage>
        <taxon>Eukaryota</taxon>
        <taxon>Fungi</taxon>
        <taxon>Fungi incertae sedis</taxon>
        <taxon>Mucoromycota</taxon>
        <taxon>Glomeromycotina</taxon>
        <taxon>Glomeromycetes</taxon>
        <taxon>Diversisporales</taxon>
        <taxon>Gigasporaceae</taxon>
        <taxon>Racocetra</taxon>
    </lineage>
</organism>
<gene>
    <name evidence="1" type="ORF">RPERSI_LOCUS19897</name>
</gene>